<dbReference type="NCBIfam" id="NF005677">
    <property type="entry name" value="PRK07471.1"/>
    <property type="match status" value="1"/>
</dbReference>
<accession>A0A841M636</accession>
<protein>
    <submittedName>
        <fullName evidence="1">DNA polymerase-3 subunit delta</fullName>
        <ecNumber evidence="1">2.7.7.7</ecNumber>
    </submittedName>
</protein>
<dbReference type="InterPro" id="IPR027417">
    <property type="entry name" value="P-loop_NTPase"/>
</dbReference>
<evidence type="ECO:0000313" key="1">
    <source>
        <dbReference type="EMBL" id="MBB6261598.1"/>
    </source>
</evidence>
<dbReference type="GO" id="GO:0006261">
    <property type="term" value="P:DNA-templated DNA replication"/>
    <property type="evidence" value="ECO:0007669"/>
    <property type="project" value="TreeGrafter"/>
</dbReference>
<evidence type="ECO:0000313" key="2">
    <source>
        <dbReference type="Proteomes" id="UP000555393"/>
    </source>
</evidence>
<keyword evidence="1" id="KW-0808">Transferase</keyword>
<organism evidence="1 2">
    <name type="scientific">Paenochrobactrum gallinarii</name>
    <dbReference type="NCBI Taxonomy" id="643673"/>
    <lineage>
        <taxon>Bacteria</taxon>
        <taxon>Pseudomonadati</taxon>
        <taxon>Pseudomonadota</taxon>
        <taxon>Alphaproteobacteria</taxon>
        <taxon>Hyphomicrobiales</taxon>
        <taxon>Brucellaceae</taxon>
        <taxon>Paenochrobactrum</taxon>
    </lineage>
</organism>
<keyword evidence="2" id="KW-1185">Reference proteome</keyword>
<dbReference type="NCBIfam" id="NF006586">
    <property type="entry name" value="PRK09112.1"/>
    <property type="match status" value="1"/>
</dbReference>
<reference evidence="1 2" key="1">
    <citation type="submission" date="2020-08" db="EMBL/GenBank/DDBJ databases">
        <title>Genomic Encyclopedia of Type Strains, Phase IV (KMG-IV): sequencing the most valuable type-strain genomes for metagenomic binning, comparative biology and taxonomic classification.</title>
        <authorList>
            <person name="Goeker M."/>
        </authorList>
    </citation>
    <scope>NUCLEOTIDE SEQUENCE [LARGE SCALE GENOMIC DNA]</scope>
    <source>
        <strain evidence="1 2">DSM 22336</strain>
    </source>
</reference>
<sequence length="360" mass="39699">MINDIVSPPTYDTIEGIPTPSANDFLAGHQDNVEFLVQAYKSGRMHHALLLEGPQGIGKATFAFRLAGHILQYPQVVHAPLHLNKPDYTTSLYRQIAGGMHPAVLHISRPFDQKTSKFRTVITVDEIRKVTHFLTRTASDDGWRIVIIDPADDMNRNAANALLKTLEEPPAKALFILISHSAGRLLPTIRSRCQALRFKPLDNGSMRETLSRIGSHVGLDTGNADYMQSLLARSEGSVRRALLMAANGGLEIADTADAILAAPVFDVPKAQNLAQVLTGREAEVQYHLFMEHMLNLIAAKACKYAQDGFVGAADAWSRFWHKISDEAAETMTYNLDRKQAVMLVLQKTHLATHGDLFGAM</sequence>
<dbReference type="PANTHER" id="PTHR11669:SF8">
    <property type="entry name" value="DNA POLYMERASE III SUBUNIT DELTA"/>
    <property type="match status" value="1"/>
</dbReference>
<dbReference type="GO" id="GO:0003887">
    <property type="term" value="F:DNA-directed DNA polymerase activity"/>
    <property type="evidence" value="ECO:0007669"/>
    <property type="project" value="UniProtKB-EC"/>
</dbReference>
<keyword evidence="1" id="KW-0548">Nucleotidyltransferase</keyword>
<dbReference type="Gene3D" id="3.40.50.300">
    <property type="entry name" value="P-loop containing nucleotide triphosphate hydrolases"/>
    <property type="match status" value="1"/>
</dbReference>
<dbReference type="RefSeq" id="WP_184223103.1">
    <property type="nucleotide sequence ID" value="NZ_JACIIU010000010.1"/>
</dbReference>
<dbReference type="Proteomes" id="UP000555393">
    <property type="component" value="Unassembled WGS sequence"/>
</dbReference>
<dbReference type="EMBL" id="JACIIU010000010">
    <property type="protein sequence ID" value="MBB6261598.1"/>
    <property type="molecule type" value="Genomic_DNA"/>
</dbReference>
<dbReference type="InterPro" id="IPR050238">
    <property type="entry name" value="DNA_Rep/Repair_Clamp_Loader"/>
</dbReference>
<name>A0A841M636_9HYPH</name>
<dbReference type="SUPFAM" id="SSF52540">
    <property type="entry name" value="P-loop containing nucleoside triphosphate hydrolases"/>
    <property type="match status" value="1"/>
</dbReference>
<dbReference type="Pfam" id="PF13177">
    <property type="entry name" value="DNA_pol3_delta2"/>
    <property type="match status" value="1"/>
</dbReference>
<dbReference type="AlphaFoldDB" id="A0A841M636"/>
<comment type="caution">
    <text evidence="1">The sequence shown here is derived from an EMBL/GenBank/DDBJ whole genome shotgun (WGS) entry which is preliminary data.</text>
</comment>
<dbReference type="EC" id="2.7.7.7" evidence="1"/>
<dbReference type="PANTHER" id="PTHR11669">
    <property type="entry name" value="REPLICATION FACTOR C / DNA POLYMERASE III GAMMA-TAU SUBUNIT"/>
    <property type="match status" value="1"/>
</dbReference>
<gene>
    <name evidence="1" type="ORF">FHS77_002157</name>
</gene>
<proteinExistence type="predicted"/>
<dbReference type="GO" id="GO:0009360">
    <property type="term" value="C:DNA polymerase III complex"/>
    <property type="evidence" value="ECO:0007669"/>
    <property type="project" value="TreeGrafter"/>
</dbReference>